<dbReference type="PANTHER" id="PTHR30126">
    <property type="entry name" value="HTH-TYPE TRANSCRIPTIONAL REGULATOR"/>
    <property type="match status" value="1"/>
</dbReference>
<organism evidence="6 7">
    <name type="scientific">Pseudohalioglobus sediminis</name>
    <dbReference type="NCBI Taxonomy" id="2606449"/>
    <lineage>
        <taxon>Bacteria</taxon>
        <taxon>Pseudomonadati</taxon>
        <taxon>Pseudomonadota</taxon>
        <taxon>Gammaproteobacteria</taxon>
        <taxon>Cellvibrionales</taxon>
        <taxon>Halieaceae</taxon>
        <taxon>Pseudohalioglobus</taxon>
    </lineage>
</organism>
<dbReference type="GO" id="GO:0003700">
    <property type="term" value="F:DNA-binding transcription factor activity"/>
    <property type="evidence" value="ECO:0007669"/>
    <property type="project" value="InterPro"/>
</dbReference>
<dbReference type="Gene3D" id="1.10.10.10">
    <property type="entry name" value="Winged helix-like DNA-binding domain superfamily/Winged helix DNA-binding domain"/>
    <property type="match status" value="1"/>
</dbReference>
<keyword evidence="3" id="KW-0238">DNA-binding</keyword>
<dbReference type="SUPFAM" id="SSF46785">
    <property type="entry name" value="Winged helix' DNA-binding domain"/>
    <property type="match status" value="1"/>
</dbReference>
<protein>
    <submittedName>
        <fullName evidence="6">LysR family transcriptional regulator</fullName>
    </submittedName>
</protein>
<evidence type="ECO:0000313" key="7">
    <source>
        <dbReference type="Proteomes" id="UP000323708"/>
    </source>
</evidence>
<dbReference type="GO" id="GO:0000976">
    <property type="term" value="F:transcription cis-regulatory region binding"/>
    <property type="evidence" value="ECO:0007669"/>
    <property type="project" value="TreeGrafter"/>
</dbReference>
<reference evidence="6 7" key="1">
    <citation type="submission" date="2019-09" db="EMBL/GenBank/DDBJ databases">
        <authorList>
            <person name="Chen X.-Y."/>
        </authorList>
    </citation>
    <scope>NUCLEOTIDE SEQUENCE [LARGE SCALE GENOMIC DNA]</scope>
    <source>
        <strain evidence="6 7">NY5</strain>
    </source>
</reference>
<evidence type="ECO:0000313" key="6">
    <source>
        <dbReference type="EMBL" id="KAA1194316.1"/>
    </source>
</evidence>
<dbReference type="Gene3D" id="3.40.190.290">
    <property type="match status" value="1"/>
</dbReference>
<dbReference type="Pfam" id="PF03466">
    <property type="entry name" value="LysR_substrate"/>
    <property type="match status" value="1"/>
</dbReference>
<name>A0A5B0X4T8_9GAMM</name>
<dbReference type="InterPro" id="IPR036388">
    <property type="entry name" value="WH-like_DNA-bd_sf"/>
</dbReference>
<accession>A0A5B0X4T8</accession>
<evidence type="ECO:0000256" key="1">
    <source>
        <dbReference type="ARBA" id="ARBA00009437"/>
    </source>
</evidence>
<keyword evidence="2" id="KW-0805">Transcription regulation</keyword>
<dbReference type="InterPro" id="IPR000847">
    <property type="entry name" value="LysR_HTH_N"/>
</dbReference>
<proteinExistence type="inferred from homology"/>
<sequence length="292" mass="31789">MNKTTLEQWRMLQAVVRHGGFAQAAAAIHKSQSTINHAVHKLEDLLGLPLLEVVGRKAQLTEAGELMLRRAEQLLDQAGKLEEIAASLACGTEAEIRIAVDAIYPNRFLADALQALSHAYPHTRVQLLETVLSGGNERLLAGEVDLLVTGDVPGGFVGEPMMRAEFIAVAHPEHPLHQLGRAPALADLQQQRQIVVRDSAQDSSTDSGWLGAEQRWTVSHVATSIEMIERGMGFAWLPALRISDALAAGRLQPLALEQGSARYTEVYLVYADRDRAGPATLHLGELLLQACR</sequence>
<dbReference type="InterPro" id="IPR036390">
    <property type="entry name" value="WH_DNA-bd_sf"/>
</dbReference>
<evidence type="ECO:0000259" key="5">
    <source>
        <dbReference type="PROSITE" id="PS50931"/>
    </source>
</evidence>
<keyword evidence="7" id="KW-1185">Reference proteome</keyword>
<gene>
    <name evidence="6" type="ORF">F0M18_02460</name>
</gene>
<keyword evidence="4" id="KW-0804">Transcription</keyword>
<dbReference type="PANTHER" id="PTHR30126:SF88">
    <property type="entry name" value="TRANSCRIPTIONAL REGULATOR-RELATED"/>
    <property type="match status" value="1"/>
</dbReference>
<dbReference type="SUPFAM" id="SSF53850">
    <property type="entry name" value="Periplasmic binding protein-like II"/>
    <property type="match status" value="1"/>
</dbReference>
<dbReference type="Proteomes" id="UP000323708">
    <property type="component" value="Unassembled WGS sequence"/>
</dbReference>
<evidence type="ECO:0000256" key="2">
    <source>
        <dbReference type="ARBA" id="ARBA00023015"/>
    </source>
</evidence>
<dbReference type="PROSITE" id="PS50931">
    <property type="entry name" value="HTH_LYSR"/>
    <property type="match status" value="1"/>
</dbReference>
<dbReference type="InterPro" id="IPR005119">
    <property type="entry name" value="LysR_subst-bd"/>
</dbReference>
<comment type="caution">
    <text evidence="6">The sequence shown here is derived from an EMBL/GenBank/DDBJ whole genome shotgun (WGS) entry which is preliminary data.</text>
</comment>
<comment type="similarity">
    <text evidence="1">Belongs to the LysR transcriptional regulatory family.</text>
</comment>
<dbReference type="Pfam" id="PF00126">
    <property type="entry name" value="HTH_1"/>
    <property type="match status" value="1"/>
</dbReference>
<feature type="domain" description="HTH lysR-type" evidence="5">
    <location>
        <begin position="4"/>
        <end position="61"/>
    </location>
</feature>
<dbReference type="EMBL" id="VTUX01000001">
    <property type="protein sequence ID" value="KAA1194316.1"/>
    <property type="molecule type" value="Genomic_DNA"/>
</dbReference>
<dbReference type="AlphaFoldDB" id="A0A5B0X4T8"/>
<dbReference type="RefSeq" id="WP_149609785.1">
    <property type="nucleotide sequence ID" value="NZ_VTUX01000001.1"/>
</dbReference>
<evidence type="ECO:0000256" key="4">
    <source>
        <dbReference type="ARBA" id="ARBA00023163"/>
    </source>
</evidence>
<evidence type="ECO:0000256" key="3">
    <source>
        <dbReference type="ARBA" id="ARBA00023125"/>
    </source>
</evidence>